<comment type="caution">
    <text evidence="1">The sequence shown here is derived from an EMBL/GenBank/DDBJ whole genome shotgun (WGS) entry which is preliminary data.</text>
</comment>
<reference evidence="1" key="1">
    <citation type="journal article" date="2015" name="Nature">
        <title>Complex archaea that bridge the gap between prokaryotes and eukaryotes.</title>
        <authorList>
            <person name="Spang A."/>
            <person name="Saw J.H."/>
            <person name="Jorgensen S.L."/>
            <person name="Zaremba-Niedzwiedzka K."/>
            <person name="Martijn J."/>
            <person name="Lind A.E."/>
            <person name="van Eijk R."/>
            <person name="Schleper C."/>
            <person name="Guy L."/>
            <person name="Ettema T.J."/>
        </authorList>
    </citation>
    <scope>NUCLEOTIDE SEQUENCE</scope>
</reference>
<protein>
    <submittedName>
        <fullName evidence="1">Uncharacterized protein</fullName>
    </submittedName>
</protein>
<gene>
    <name evidence="1" type="ORF">LCGC14_1042290</name>
</gene>
<name>A0A0F9QXL8_9ZZZZ</name>
<organism evidence="1">
    <name type="scientific">marine sediment metagenome</name>
    <dbReference type="NCBI Taxonomy" id="412755"/>
    <lineage>
        <taxon>unclassified sequences</taxon>
        <taxon>metagenomes</taxon>
        <taxon>ecological metagenomes</taxon>
    </lineage>
</organism>
<evidence type="ECO:0000313" key="1">
    <source>
        <dbReference type="EMBL" id="KKN09858.1"/>
    </source>
</evidence>
<sequence length="60" mass="6894">MKDTTTAAPYTIINEVRDFTYDCETEQEATSCARLLFALTSNRITVWDNLAQEKIKTFTL</sequence>
<dbReference type="EMBL" id="LAZR01004300">
    <property type="protein sequence ID" value="KKN09858.1"/>
    <property type="molecule type" value="Genomic_DNA"/>
</dbReference>
<dbReference type="AlphaFoldDB" id="A0A0F9QXL8"/>
<accession>A0A0F9QXL8</accession>
<proteinExistence type="predicted"/>